<evidence type="ECO:0000256" key="1">
    <source>
        <dbReference type="SAM" id="Phobius"/>
    </source>
</evidence>
<feature type="signal peptide" evidence="2">
    <location>
        <begin position="1"/>
        <end position="31"/>
    </location>
</feature>
<keyword evidence="1" id="KW-0812">Transmembrane</keyword>
<feature type="chain" id="PRO_5008264614" evidence="2">
    <location>
        <begin position="32"/>
        <end position="319"/>
    </location>
</feature>
<name>A0A194QT73_PAPMA</name>
<keyword evidence="1" id="KW-0472">Membrane</keyword>
<dbReference type="EMBL" id="KQ461150">
    <property type="protein sequence ID" value="KPJ08723.1"/>
    <property type="molecule type" value="Genomic_DNA"/>
</dbReference>
<gene>
    <name evidence="3" type="ORF">RR48_06211</name>
</gene>
<keyword evidence="1" id="KW-1133">Transmembrane helix</keyword>
<keyword evidence="4" id="KW-1185">Reference proteome</keyword>
<evidence type="ECO:0000256" key="2">
    <source>
        <dbReference type="SAM" id="SignalP"/>
    </source>
</evidence>
<dbReference type="InParanoid" id="A0A194QT73"/>
<sequence>MAIKGILPMTCHALVWALVVAFALWATGAGAEPARYDSATPHSPVYNRYKYAPPYSSYNSYEREDVSSASPDPEPSGYKIAPSELILSGLRTILDVVRNMNKKRIESKSLQTPVNSTAIQLRRAKTSNETESGRGFEEYYDEHHENAEYHDMTTTAKPMKQGRYTDPWAGYYDWIINEGSFKFWSVFQLFTAALLLYACLSAIYYAKFNPIIPDYSLEYDDYFLERSVGRKARSVEPSELPSGLSWMNTQTFQFILDAIATHYVCTVVYFILQLAGGRRRAAGFPGSTPAACALRLGYSQDVAVITTRTYPPSLNMALL</sequence>
<organism evidence="3 4">
    <name type="scientific">Papilio machaon</name>
    <name type="common">Old World swallowtail butterfly</name>
    <dbReference type="NCBI Taxonomy" id="76193"/>
    <lineage>
        <taxon>Eukaryota</taxon>
        <taxon>Metazoa</taxon>
        <taxon>Ecdysozoa</taxon>
        <taxon>Arthropoda</taxon>
        <taxon>Hexapoda</taxon>
        <taxon>Insecta</taxon>
        <taxon>Pterygota</taxon>
        <taxon>Neoptera</taxon>
        <taxon>Endopterygota</taxon>
        <taxon>Lepidoptera</taxon>
        <taxon>Glossata</taxon>
        <taxon>Ditrysia</taxon>
        <taxon>Papilionoidea</taxon>
        <taxon>Papilionidae</taxon>
        <taxon>Papilioninae</taxon>
        <taxon>Papilio</taxon>
    </lineage>
</organism>
<dbReference type="Proteomes" id="UP000053240">
    <property type="component" value="Unassembled WGS sequence"/>
</dbReference>
<dbReference type="STRING" id="76193.A0A194QT73"/>
<dbReference type="AlphaFoldDB" id="A0A194QT73"/>
<protein>
    <submittedName>
        <fullName evidence="3">Uncharacterized protein</fullName>
    </submittedName>
</protein>
<keyword evidence="2" id="KW-0732">Signal</keyword>
<evidence type="ECO:0000313" key="3">
    <source>
        <dbReference type="EMBL" id="KPJ08723.1"/>
    </source>
</evidence>
<feature type="transmembrane region" description="Helical" evidence="1">
    <location>
        <begin position="183"/>
        <end position="206"/>
    </location>
</feature>
<proteinExistence type="predicted"/>
<evidence type="ECO:0000313" key="4">
    <source>
        <dbReference type="Proteomes" id="UP000053240"/>
    </source>
</evidence>
<feature type="transmembrane region" description="Helical" evidence="1">
    <location>
        <begin position="252"/>
        <end position="272"/>
    </location>
</feature>
<reference evidence="3 4" key="1">
    <citation type="journal article" date="2015" name="Nat. Commun.">
        <title>Outbred genome sequencing and CRISPR/Cas9 gene editing in butterflies.</title>
        <authorList>
            <person name="Li X."/>
            <person name="Fan D."/>
            <person name="Zhang W."/>
            <person name="Liu G."/>
            <person name="Zhang L."/>
            <person name="Zhao L."/>
            <person name="Fang X."/>
            <person name="Chen L."/>
            <person name="Dong Y."/>
            <person name="Chen Y."/>
            <person name="Ding Y."/>
            <person name="Zhao R."/>
            <person name="Feng M."/>
            <person name="Zhu Y."/>
            <person name="Feng Y."/>
            <person name="Jiang X."/>
            <person name="Zhu D."/>
            <person name="Xiang H."/>
            <person name="Feng X."/>
            <person name="Li S."/>
            <person name="Wang J."/>
            <person name="Zhang G."/>
            <person name="Kronforst M.R."/>
            <person name="Wang W."/>
        </authorList>
    </citation>
    <scope>NUCLEOTIDE SEQUENCE [LARGE SCALE GENOMIC DNA]</scope>
    <source>
        <strain evidence="3">Ya'a_city_454_Pm</strain>
        <tissue evidence="3">Whole body</tissue>
    </source>
</reference>
<accession>A0A194QT73</accession>